<dbReference type="Proteomes" id="UP001139369">
    <property type="component" value="Unassembled WGS sequence"/>
</dbReference>
<dbReference type="EMBL" id="JAKQYM010000001">
    <property type="protein sequence ID" value="MCI2227905.1"/>
    <property type="molecule type" value="Genomic_DNA"/>
</dbReference>
<keyword evidence="3" id="KW-1185">Reference proteome</keyword>
<name>A0A9X1VNW9_9FLAO</name>
<feature type="chain" id="PRO_5040963663" evidence="1">
    <location>
        <begin position="23"/>
        <end position="103"/>
    </location>
</feature>
<proteinExistence type="predicted"/>
<evidence type="ECO:0000256" key="1">
    <source>
        <dbReference type="SAM" id="SignalP"/>
    </source>
</evidence>
<evidence type="ECO:0000313" key="3">
    <source>
        <dbReference type="Proteomes" id="UP001139369"/>
    </source>
</evidence>
<gene>
    <name evidence="2" type="ORF">MC378_01915</name>
</gene>
<protein>
    <submittedName>
        <fullName evidence="2">Uncharacterized protein</fullName>
    </submittedName>
</protein>
<dbReference type="AlphaFoldDB" id="A0A9X1VNW9"/>
<organism evidence="2 3">
    <name type="scientific">Polaribacter marinus</name>
    <dbReference type="NCBI Taxonomy" id="2916838"/>
    <lineage>
        <taxon>Bacteria</taxon>
        <taxon>Pseudomonadati</taxon>
        <taxon>Bacteroidota</taxon>
        <taxon>Flavobacteriia</taxon>
        <taxon>Flavobacteriales</taxon>
        <taxon>Flavobacteriaceae</taxon>
    </lineage>
</organism>
<evidence type="ECO:0000313" key="2">
    <source>
        <dbReference type="EMBL" id="MCI2227905.1"/>
    </source>
</evidence>
<keyword evidence="1" id="KW-0732">Signal</keyword>
<feature type="signal peptide" evidence="1">
    <location>
        <begin position="1"/>
        <end position="22"/>
    </location>
</feature>
<comment type="caution">
    <text evidence="2">The sequence shown here is derived from an EMBL/GenBank/DDBJ whole genome shotgun (WGS) entry which is preliminary data.</text>
</comment>
<dbReference type="RefSeq" id="WP_242177024.1">
    <property type="nucleotide sequence ID" value="NZ_JAKQYM010000001.1"/>
</dbReference>
<sequence>MKLLVKKTTFILFIMLGSSFLAQEKNILTGPQVKNQKPWQLKKVNTLIKVKSFVNKDTYGAKFKNKKIWNKTKTKSEIIVTTNNKRKELQGPRAKNKKVWNKY</sequence>
<accession>A0A9X1VNW9</accession>
<reference evidence="2" key="1">
    <citation type="submission" date="2022-02" db="EMBL/GenBank/DDBJ databases">
        <title>Polaribacter sp. MSW13, isolated from seawater.</title>
        <authorList>
            <person name="Kristyanto S."/>
            <person name="Jung J."/>
            <person name="Jeon C.O."/>
        </authorList>
    </citation>
    <scope>NUCLEOTIDE SEQUENCE</scope>
    <source>
        <strain evidence="2">MSW13</strain>
    </source>
</reference>